<keyword evidence="4 8" id="KW-1133">Transmembrane helix</keyword>
<feature type="transmembrane region" description="Helical" evidence="8">
    <location>
        <begin position="66"/>
        <end position="88"/>
    </location>
</feature>
<evidence type="ECO:0000256" key="5">
    <source>
        <dbReference type="ARBA" id="ARBA00023136"/>
    </source>
</evidence>
<feature type="transmembrane region" description="Helical" evidence="8">
    <location>
        <begin position="157"/>
        <end position="179"/>
    </location>
</feature>
<dbReference type="AlphaFoldDB" id="A0AAY4DYS2"/>
<evidence type="ECO:0000256" key="2">
    <source>
        <dbReference type="ARBA" id="ARBA00007329"/>
    </source>
</evidence>
<dbReference type="GeneID" id="114767021"/>
<accession>A0AAY4DYS2</accession>
<proteinExistence type="inferred from homology"/>
<keyword evidence="5 8" id="KW-0472">Membrane</keyword>
<comment type="similarity">
    <text evidence="2">Belongs to the TMEM168 family.</text>
</comment>
<dbReference type="PANTHER" id="PTHR14437:SF3">
    <property type="entry name" value="TRANSMEMBRANE PROTEIN 168"/>
    <property type="match status" value="1"/>
</dbReference>
<evidence type="ECO:0000256" key="7">
    <source>
        <dbReference type="ARBA" id="ARBA00023242"/>
    </source>
</evidence>
<evidence type="ECO:0000256" key="1">
    <source>
        <dbReference type="ARBA" id="ARBA00004232"/>
    </source>
</evidence>
<reference evidence="9" key="3">
    <citation type="submission" date="2025-09" db="UniProtKB">
        <authorList>
            <consortium name="Ensembl"/>
        </authorList>
    </citation>
    <scope>IDENTIFICATION</scope>
</reference>
<dbReference type="GeneTree" id="ENSGT00390000005941"/>
<comment type="subcellular location">
    <subcellularLocation>
        <location evidence="1">Nucleus membrane</location>
        <topology evidence="1">Multi-pass membrane protein</topology>
    </subcellularLocation>
</comment>
<protein>
    <submittedName>
        <fullName evidence="9">Uncharacterized protein</fullName>
    </submittedName>
</protein>
<reference evidence="9 10" key="1">
    <citation type="submission" date="2020-06" db="EMBL/GenBank/DDBJ databases">
        <authorList>
            <consortium name="Wellcome Sanger Institute Data Sharing"/>
        </authorList>
    </citation>
    <scope>NUCLEOTIDE SEQUENCE [LARGE SCALE GENOMIC DNA]</scope>
</reference>
<feature type="transmembrane region" description="Helical" evidence="8">
    <location>
        <begin position="125"/>
        <end position="145"/>
    </location>
</feature>
<dbReference type="Proteomes" id="UP000694580">
    <property type="component" value="Chromosome 17"/>
</dbReference>
<feature type="transmembrane region" description="Helical" evidence="8">
    <location>
        <begin position="185"/>
        <end position="201"/>
    </location>
</feature>
<dbReference type="GO" id="GO:0031965">
    <property type="term" value="C:nuclear membrane"/>
    <property type="evidence" value="ECO:0007669"/>
    <property type="project" value="UniProtKB-SubCell"/>
</dbReference>
<feature type="transmembrane region" description="Helical" evidence="8">
    <location>
        <begin position="362"/>
        <end position="385"/>
    </location>
</feature>
<keyword evidence="10" id="KW-1185">Reference proteome</keyword>
<dbReference type="RefSeq" id="XP_028814313.1">
    <property type="nucleotide sequence ID" value="XM_028958480.1"/>
</dbReference>
<keyword evidence="7" id="KW-0539">Nucleus</keyword>
<sequence>MCRLLRYAVSHCLYAAMLRVQLVAGQVKVRAAARCFAGSATLPVLVAAGLWLYVQWERSSDSSAAAAAVSVAVVVFVFVLGIASIFYYYFNMAGLGLSLCHFCYGCLLGLLSFSHSPSPRPDAMVWTASVLLVASVVLHGLWALVERLGGWTRHRPGFLTAAEGLQLAGFAVAGGAALVGRSACAAASWVVIVAALAALLVNLRTKAFLALASAAFFPSVCAAVFFPSLEVPVNPFAVACFSGRLVCEPLLDTYFSGLSATERWRPLLLCGGLWRKLSLLPVVFVEIAQLVLSALILGDLVLWIVPGFCVLGMFWIACHMIFIVTLWGFYTKLSDCQRMCLSQRSEVNNLDRVMASKGMRHFCLISQRLVLFTVLSTIVLGAFSWQPASSLFISVFLLVLHLESLAHGLFCELGTCLGGTAVGYAVVVPTNYCSPDGQPTLLPPDQVQELNLRSTAMLNNVQRFFSYHMIEAYGCDYSTSGMSLEGLQSKLRFFLDYRTSDGPRHDTYMLFYSGHTDHNGDWALAGGNTLQLDDIVGFWREKNMGFCSRLILILDTENSLPWVKEVRMVEGNFVAVQGAMLSHTTDVELQDAPQLGDFTAKWVEFNCNPDNGIKWSERGQTLSAIYGLSKTWGDYELHLPTGSDVAKHWRITYPVVQVANWAGGLNLWWACSLFLRCLRRMKLNWFPPAVLDIGQGIKLVKS</sequence>
<keyword evidence="3 8" id="KW-0812">Transmembrane</keyword>
<evidence type="ECO:0000256" key="6">
    <source>
        <dbReference type="ARBA" id="ARBA00023180"/>
    </source>
</evidence>
<feature type="transmembrane region" description="Helical" evidence="8">
    <location>
        <begin position="208"/>
        <end position="229"/>
    </location>
</feature>
<organism evidence="9 10">
    <name type="scientific">Denticeps clupeoides</name>
    <name type="common">denticle herring</name>
    <dbReference type="NCBI Taxonomy" id="299321"/>
    <lineage>
        <taxon>Eukaryota</taxon>
        <taxon>Metazoa</taxon>
        <taxon>Chordata</taxon>
        <taxon>Craniata</taxon>
        <taxon>Vertebrata</taxon>
        <taxon>Euteleostomi</taxon>
        <taxon>Actinopterygii</taxon>
        <taxon>Neopterygii</taxon>
        <taxon>Teleostei</taxon>
        <taxon>Clupei</taxon>
        <taxon>Clupeiformes</taxon>
        <taxon>Denticipitoidei</taxon>
        <taxon>Denticipitidae</taxon>
        <taxon>Denticeps</taxon>
    </lineage>
</organism>
<evidence type="ECO:0000256" key="8">
    <source>
        <dbReference type="SAM" id="Phobius"/>
    </source>
</evidence>
<evidence type="ECO:0000313" key="10">
    <source>
        <dbReference type="Proteomes" id="UP000694580"/>
    </source>
</evidence>
<evidence type="ECO:0000256" key="3">
    <source>
        <dbReference type="ARBA" id="ARBA00022692"/>
    </source>
</evidence>
<reference evidence="9" key="2">
    <citation type="submission" date="2025-08" db="UniProtKB">
        <authorList>
            <consortium name="Ensembl"/>
        </authorList>
    </citation>
    <scope>IDENTIFICATION</scope>
</reference>
<feature type="transmembrane region" description="Helical" evidence="8">
    <location>
        <begin position="303"/>
        <end position="329"/>
    </location>
</feature>
<name>A0AAY4DYS2_9TELE</name>
<evidence type="ECO:0000313" key="9">
    <source>
        <dbReference type="Ensembl" id="ENSDCDP00010049681.1"/>
    </source>
</evidence>
<feature type="transmembrane region" description="Helical" evidence="8">
    <location>
        <begin position="35"/>
        <end position="54"/>
    </location>
</feature>
<gene>
    <name evidence="9" type="primary">tmem168b</name>
</gene>
<dbReference type="Ensembl" id="ENSDCDT00010060088.1">
    <property type="protein sequence ID" value="ENSDCDP00010049681.1"/>
    <property type="gene ID" value="ENSDCDG00010029671.1"/>
</dbReference>
<dbReference type="InterPro" id="IPR029713">
    <property type="entry name" value="TMEM168"/>
</dbReference>
<feature type="transmembrane region" description="Helical" evidence="8">
    <location>
        <begin position="95"/>
        <end position="113"/>
    </location>
</feature>
<keyword evidence="6" id="KW-0325">Glycoprotein</keyword>
<evidence type="ECO:0000256" key="4">
    <source>
        <dbReference type="ARBA" id="ARBA00022989"/>
    </source>
</evidence>
<dbReference type="PANTHER" id="PTHR14437">
    <property type="entry name" value="TRANSMEMBRANE PROTEIN 168"/>
    <property type="match status" value="1"/>
</dbReference>